<reference evidence="2" key="1">
    <citation type="submission" date="2021-01" db="EMBL/GenBank/DDBJ databases">
        <authorList>
            <person name="Corre E."/>
            <person name="Pelletier E."/>
            <person name="Niang G."/>
            <person name="Scheremetjew M."/>
            <person name="Finn R."/>
            <person name="Kale V."/>
            <person name="Holt S."/>
            <person name="Cochrane G."/>
            <person name="Meng A."/>
            <person name="Brown T."/>
            <person name="Cohen L."/>
        </authorList>
    </citation>
    <scope>NUCLEOTIDE SEQUENCE</scope>
    <source>
        <strain evidence="2">OF101</strain>
    </source>
</reference>
<evidence type="ECO:0000313" key="2">
    <source>
        <dbReference type="EMBL" id="CAD9094774.1"/>
    </source>
</evidence>
<sequence>MEPASKFLCFFNLGSGVKLVLWLHLAVCIYTCGMAIGNVMNNSSVGVATSSGMQIFSAAWSMAGIPIVLMALWGTINRVEVAVRYYLYYLVVSAVIDTVYLIDLFVLRDACVHIQLAVMARGGRAFACGMARMFSGTAAVFATIGVFYMVYIIWSFCEELASPGSAGAIGELLSRADKREDFHLIAAKHQMGRGGRIDMPSDYHGTGPEFGYNAVEAYSGRPHVLGYSQPAYA</sequence>
<keyword evidence="1" id="KW-1133">Transmembrane helix</keyword>
<name>A0A7S1L538_ALECA</name>
<dbReference type="AlphaFoldDB" id="A0A7S1L538"/>
<proteinExistence type="predicted"/>
<gene>
    <name evidence="2" type="ORF">ACAT0790_LOCUS4511</name>
</gene>
<feature type="transmembrane region" description="Helical" evidence="1">
    <location>
        <begin position="86"/>
        <end position="107"/>
    </location>
</feature>
<organism evidence="2">
    <name type="scientific">Alexandrium catenella</name>
    <name type="common">Red tide dinoflagellate</name>
    <name type="synonym">Gonyaulax catenella</name>
    <dbReference type="NCBI Taxonomy" id="2925"/>
    <lineage>
        <taxon>Eukaryota</taxon>
        <taxon>Sar</taxon>
        <taxon>Alveolata</taxon>
        <taxon>Dinophyceae</taxon>
        <taxon>Gonyaulacales</taxon>
        <taxon>Pyrocystaceae</taxon>
        <taxon>Alexandrium</taxon>
    </lineage>
</organism>
<protein>
    <submittedName>
        <fullName evidence="2">Uncharacterized protein</fullName>
    </submittedName>
</protein>
<feature type="transmembrane region" description="Helical" evidence="1">
    <location>
        <begin position="128"/>
        <end position="154"/>
    </location>
</feature>
<evidence type="ECO:0000256" key="1">
    <source>
        <dbReference type="SAM" id="Phobius"/>
    </source>
</evidence>
<keyword evidence="1" id="KW-0812">Transmembrane</keyword>
<feature type="transmembrane region" description="Helical" evidence="1">
    <location>
        <begin position="20"/>
        <end position="40"/>
    </location>
</feature>
<dbReference type="EMBL" id="HBGE01007485">
    <property type="protein sequence ID" value="CAD9094774.1"/>
    <property type="molecule type" value="Transcribed_RNA"/>
</dbReference>
<keyword evidence="1" id="KW-0472">Membrane</keyword>
<accession>A0A7S1L538</accession>
<feature type="transmembrane region" description="Helical" evidence="1">
    <location>
        <begin position="52"/>
        <end position="74"/>
    </location>
</feature>